<dbReference type="InterPro" id="IPR035965">
    <property type="entry name" value="PAS-like_dom_sf"/>
</dbReference>
<dbReference type="Pfam" id="PF13596">
    <property type="entry name" value="PAS_10"/>
    <property type="match status" value="1"/>
</dbReference>
<feature type="transmembrane region" description="Helical" evidence="11">
    <location>
        <begin position="20"/>
        <end position="39"/>
    </location>
</feature>
<dbReference type="SUPFAM" id="SSF55785">
    <property type="entry name" value="PYP-like sensor domain (PAS domain)"/>
    <property type="match status" value="1"/>
</dbReference>
<dbReference type="GO" id="GO:0000155">
    <property type="term" value="F:phosphorelay sensor kinase activity"/>
    <property type="evidence" value="ECO:0007669"/>
    <property type="project" value="InterPro"/>
</dbReference>
<dbReference type="InterPro" id="IPR005467">
    <property type="entry name" value="His_kinase_dom"/>
</dbReference>
<keyword evidence="3" id="KW-0597">Phosphoprotein</keyword>
<reference evidence="14 15" key="1">
    <citation type="journal article" date="2016" name="Nat. Commun.">
        <title>Thousands of microbial genomes shed light on interconnected biogeochemical processes in an aquifer system.</title>
        <authorList>
            <person name="Anantharaman K."/>
            <person name="Brown C.T."/>
            <person name="Hug L.A."/>
            <person name="Sharon I."/>
            <person name="Castelle C.J."/>
            <person name="Probst A.J."/>
            <person name="Thomas B.C."/>
            <person name="Singh A."/>
            <person name="Wilkins M.J."/>
            <person name="Karaoz U."/>
            <person name="Brodie E.L."/>
            <person name="Williams K.H."/>
            <person name="Hubbard S.S."/>
            <person name="Banfield J.F."/>
        </authorList>
    </citation>
    <scope>NUCLEOTIDE SEQUENCE [LARGE SCALE GENOMIC DNA]</scope>
</reference>
<dbReference type="Gene3D" id="3.30.565.10">
    <property type="entry name" value="Histidine kinase-like ATPase, C-terminal domain"/>
    <property type="match status" value="1"/>
</dbReference>
<dbReference type="SMART" id="SM00387">
    <property type="entry name" value="HATPase_c"/>
    <property type="match status" value="1"/>
</dbReference>
<dbReference type="GO" id="GO:0016036">
    <property type="term" value="P:cellular response to phosphate starvation"/>
    <property type="evidence" value="ECO:0007669"/>
    <property type="project" value="TreeGrafter"/>
</dbReference>
<keyword evidence="11" id="KW-1133">Transmembrane helix</keyword>
<evidence type="ECO:0000256" key="5">
    <source>
        <dbReference type="ARBA" id="ARBA00022741"/>
    </source>
</evidence>
<sequence>MNLYERKIEINEWLITTRWFYMVAVFLIGILGNSLISLFSVRFSFLSVGILLVIFVFVNFYFDYILGQIKKNASEFKLKFLGLAQIAIELFLFTVIMHLGGDKDIGSIFYLLPIISASMIFGLRGSVITAILAAALVNLSMVFDYFGFLNDNVFSGQPFGLIETTELKYRTIALIKVITTSNFYLVLAIFLGYGSKLLALREQRLIAQTEKLGKEKNLKAREAAEMDKAAKLLSRQDAELKEINRKLKGKVEELEKSERSMIRAFADLSDARNKTEEERNKTAAIIANFVDPIIVIDKDNKINFLNPSAREIFGFIDSDLGREVLITNNYSMNNFRSIINRKFEVKSSKALRANNPNEEEVVINSGAQELTFKVITARVVDNKSQYLGVMKIFYNLTREKIIDKLKSEFISIAAHQLRTPLSAIKWVIKMVLDGDAGKLNEEQKKLLFKGYESNERIIGLVNDMLNVSRIEDGRFGYAFNYDDFNETLNTVIDGFSGIMERKKINFILERPKKIPPIHMDKQKIGLVIENLLENAIKYTPEYGRIELDVEAGDRFLRVRIEDNGVGIPDKDQEKLFTKFFRAENVIRMQTEGSGLGLFIVKNIIKKHGGEITFASHEGKGTKFVFTLPIS</sequence>
<dbReference type="InterPro" id="IPR004358">
    <property type="entry name" value="Sig_transdc_His_kin-like_C"/>
</dbReference>
<feature type="transmembrane region" description="Helical" evidence="11">
    <location>
        <begin position="169"/>
        <end position="194"/>
    </location>
</feature>
<dbReference type="InterPro" id="IPR000014">
    <property type="entry name" value="PAS"/>
</dbReference>
<dbReference type="STRING" id="1797994.A2227_07620"/>
<dbReference type="InterPro" id="IPR036890">
    <property type="entry name" value="HATPase_C_sf"/>
</dbReference>
<dbReference type="SUPFAM" id="SSF55874">
    <property type="entry name" value="ATPase domain of HSP90 chaperone/DNA topoisomerase II/histidine kinase"/>
    <property type="match status" value="1"/>
</dbReference>
<evidence type="ECO:0000256" key="9">
    <source>
        <dbReference type="ARBA" id="ARBA00023136"/>
    </source>
</evidence>
<dbReference type="InterPro" id="IPR003594">
    <property type="entry name" value="HATPase_dom"/>
</dbReference>
<evidence type="ECO:0000313" key="15">
    <source>
        <dbReference type="Proteomes" id="UP000178367"/>
    </source>
</evidence>
<feature type="domain" description="Histidine kinase" evidence="12">
    <location>
        <begin position="412"/>
        <end position="630"/>
    </location>
</feature>
<evidence type="ECO:0000256" key="3">
    <source>
        <dbReference type="ARBA" id="ARBA00022553"/>
    </source>
</evidence>
<evidence type="ECO:0000259" key="13">
    <source>
        <dbReference type="PROSITE" id="PS50112"/>
    </source>
</evidence>
<evidence type="ECO:0000256" key="8">
    <source>
        <dbReference type="ARBA" id="ARBA00023012"/>
    </source>
</evidence>
<dbReference type="PANTHER" id="PTHR45453">
    <property type="entry name" value="PHOSPHATE REGULON SENSOR PROTEIN PHOR"/>
    <property type="match status" value="1"/>
</dbReference>
<dbReference type="SMART" id="SM00388">
    <property type="entry name" value="HisKA"/>
    <property type="match status" value="1"/>
</dbReference>
<dbReference type="InterPro" id="IPR036097">
    <property type="entry name" value="HisK_dim/P_sf"/>
</dbReference>
<organism evidence="14 15">
    <name type="scientific">Candidatus Falkowbacteria bacterium RIFOXYA2_FULL_47_19</name>
    <dbReference type="NCBI Taxonomy" id="1797994"/>
    <lineage>
        <taxon>Bacteria</taxon>
        <taxon>Candidatus Falkowiibacteriota</taxon>
    </lineage>
</organism>
<keyword evidence="7" id="KW-0067">ATP-binding</keyword>
<comment type="catalytic activity">
    <reaction evidence="1">
        <text>ATP + protein L-histidine = ADP + protein N-phospho-L-histidine.</text>
        <dbReference type="EC" id="2.7.13.3"/>
    </reaction>
</comment>
<dbReference type="PANTHER" id="PTHR45453:SF1">
    <property type="entry name" value="PHOSPHATE REGULON SENSOR PROTEIN PHOR"/>
    <property type="match status" value="1"/>
</dbReference>
<feature type="domain" description="PAS" evidence="13">
    <location>
        <begin position="278"/>
        <end position="320"/>
    </location>
</feature>
<dbReference type="PROSITE" id="PS50109">
    <property type="entry name" value="HIS_KIN"/>
    <property type="match status" value="1"/>
</dbReference>
<evidence type="ECO:0000313" key="14">
    <source>
        <dbReference type="EMBL" id="OGF25179.1"/>
    </source>
</evidence>
<keyword evidence="8" id="KW-0902">Two-component regulatory system</keyword>
<dbReference type="AlphaFoldDB" id="A0A1F5SEU8"/>
<keyword evidence="5" id="KW-0547">Nucleotide-binding</keyword>
<evidence type="ECO:0000256" key="10">
    <source>
        <dbReference type="SAM" id="Coils"/>
    </source>
</evidence>
<comment type="caution">
    <text evidence="14">The sequence shown here is derived from an EMBL/GenBank/DDBJ whole genome shotgun (WGS) entry which is preliminary data.</text>
</comment>
<evidence type="ECO:0000256" key="2">
    <source>
        <dbReference type="ARBA" id="ARBA00012438"/>
    </source>
</evidence>
<evidence type="ECO:0000256" key="1">
    <source>
        <dbReference type="ARBA" id="ARBA00000085"/>
    </source>
</evidence>
<dbReference type="PROSITE" id="PS50112">
    <property type="entry name" value="PAS"/>
    <property type="match status" value="1"/>
</dbReference>
<dbReference type="PRINTS" id="PR00344">
    <property type="entry name" value="BCTRLSENSOR"/>
</dbReference>
<dbReference type="InterPro" id="IPR050351">
    <property type="entry name" value="BphY/WalK/GraS-like"/>
</dbReference>
<accession>A0A1F5SEU8</accession>
<dbReference type="FunFam" id="3.30.565.10:FF:000037">
    <property type="entry name" value="Hybrid sensor histidine kinase/response regulator"/>
    <property type="match status" value="1"/>
</dbReference>
<dbReference type="Gene3D" id="3.30.450.20">
    <property type="entry name" value="PAS domain"/>
    <property type="match status" value="1"/>
</dbReference>
<dbReference type="EC" id="2.7.13.3" evidence="2"/>
<dbReference type="GO" id="GO:0005524">
    <property type="term" value="F:ATP binding"/>
    <property type="evidence" value="ECO:0007669"/>
    <property type="project" value="UniProtKB-KW"/>
</dbReference>
<evidence type="ECO:0000256" key="4">
    <source>
        <dbReference type="ARBA" id="ARBA00022679"/>
    </source>
</evidence>
<dbReference type="Proteomes" id="UP000178367">
    <property type="component" value="Unassembled WGS sequence"/>
</dbReference>
<dbReference type="SUPFAM" id="SSF47384">
    <property type="entry name" value="Homodimeric domain of signal transducing histidine kinase"/>
    <property type="match status" value="1"/>
</dbReference>
<keyword evidence="10" id="KW-0175">Coiled coil</keyword>
<proteinExistence type="predicted"/>
<evidence type="ECO:0000256" key="6">
    <source>
        <dbReference type="ARBA" id="ARBA00022777"/>
    </source>
</evidence>
<dbReference type="Gene3D" id="1.10.287.130">
    <property type="match status" value="1"/>
</dbReference>
<dbReference type="Pfam" id="PF02518">
    <property type="entry name" value="HATPase_c"/>
    <property type="match status" value="1"/>
</dbReference>
<dbReference type="EMBL" id="MFGB01000023">
    <property type="protein sequence ID" value="OGF25179.1"/>
    <property type="molecule type" value="Genomic_DNA"/>
</dbReference>
<dbReference type="Pfam" id="PF00512">
    <property type="entry name" value="HisKA"/>
    <property type="match status" value="1"/>
</dbReference>
<keyword evidence="11" id="KW-0812">Transmembrane</keyword>
<feature type="transmembrane region" description="Helical" evidence="11">
    <location>
        <begin position="78"/>
        <end position="99"/>
    </location>
</feature>
<evidence type="ECO:0000256" key="11">
    <source>
        <dbReference type="SAM" id="Phobius"/>
    </source>
</evidence>
<evidence type="ECO:0000259" key="12">
    <source>
        <dbReference type="PROSITE" id="PS50109"/>
    </source>
</evidence>
<protein>
    <recommendedName>
        <fullName evidence="2">histidine kinase</fullName>
        <ecNumber evidence="2">2.7.13.3</ecNumber>
    </recommendedName>
</protein>
<keyword evidence="9 11" id="KW-0472">Membrane</keyword>
<gene>
    <name evidence="14" type="ORF">A2227_07620</name>
</gene>
<dbReference type="InterPro" id="IPR003661">
    <property type="entry name" value="HisK_dim/P_dom"/>
</dbReference>
<feature type="coiled-coil region" evidence="10">
    <location>
        <begin position="226"/>
        <end position="260"/>
    </location>
</feature>
<dbReference type="CDD" id="cd00075">
    <property type="entry name" value="HATPase"/>
    <property type="match status" value="1"/>
</dbReference>
<dbReference type="GO" id="GO:0005886">
    <property type="term" value="C:plasma membrane"/>
    <property type="evidence" value="ECO:0007669"/>
    <property type="project" value="TreeGrafter"/>
</dbReference>
<keyword evidence="4" id="KW-0808">Transferase</keyword>
<feature type="transmembrane region" description="Helical" evidence="11">
    <location>
        <begin position="45"/>
        <end position="66"/>
    </location>
</feature>
<evidence type="ECO:0000256" key="7">
    <source>
        <dbReference type="ARBA" id="ARBA00022840"/>
    </source>
</evidence>
<name>A0A1F5SEU8_9BACT</name>
<keyword evidence="6" id="KW-0418">Kinase</keyword>
<dbReference type="GO" id="GO:0004721">
    <property type="term" value="F:phosphoprotein phosphatase activity"/>
    <property type="evidence" value="ECO:0007669"/>
    <property type="project" value="TreeGrafter"/>
</dbReference>
<dbReference type="CDD" id="cd00082">
    <property type="entry name" value="HisKA"/>
    <property type="match status" value="1"/>
</dbReference>